<keyword evidence="15" id="KW-1185">Reference proteome</keyword>
<dbReference type="GO" id="GO:0046872">
    <property type="term" value="F:metal ion binding"/>
    <property type="evidence" value="ECO:0007669"/>
    <property type="project" value="UniProtKB-KW"/>
</dbReference>
<reference evidence="14 15" key="1">
    <citation type="journal article" date="2018" name="BMC Genomics">
        <title>The genome of Naegleria lovaniensis, the basis for a comparative approach to unravel pathogenicity factors of the human pathogenic amoeba N. fowleri.</title>
        <authorList>
            <person name="Liechti N."/>
            <person name="Schurch N."/>
            <person name="Bruggmann R."/>
            <person name="Wittwer M."/>
        </authorList>
    </citation>
    <scope>NUCLEOTIDE SEQUENCE [LARGE SCALE GENOMIC DNA]</scope>
    <source>
        <strain evidence="14 15">ATCC 30569</strain>
    </source>
</reference>
<dbReference type="PANTHER" id="PTHR10890">
    <property type="entry name" value="CYSTEINYL-TRNA SYNTHETASE"/>
    <property type="match status" value="1"/>
</dbReference>
<evidence type="ECO:0000256" key="6">
    <source>
        <dbReference type="ARBA" id="ARBA00022833"/>
    </source>
</evidence>
<keyword evidence="4" id="KW-0479">Metal-binding</keyword>
<dbReference type="EMBL" id="PYSW02000002">
    <property type="protein sequence ID" value="KAG2393337.1"/>
    <property type="molecule type" value="Genomic_DNA"/>
</dbReference>
<name>A0AA88KRK9_NAELO</name>
<evidence type="ECO:0000256" key="4">
    <source>
        <dbReference type="ARBA" id="ARBA00022723"/>
    </source>
</evidence>
<evidence type="ECO:0000313" key="14">
    <source>
        <dbReference type="EMBL" id="KAG2393337.1"/>
    </source>
</evidence>
<dbReference type="GO" id="GO:0005524">
    <property type="term" value="F:ATP binding"/>
    <property type="evidence" value="ECO:0007669"/>
    <property type="project" value="UniProtKB-KW"/>
</dbReference>
<dbReference type="RefSeq" id="XP_044555231.1">
    <property type="nucleotide sequence ID" value="XM_044696775.1"/>
</dbReference>
<evidence type="ECO:0000256" key="1">
    <source>
        <dbReference type="ARBA" id="ARBA00001947"/>
    </source>
</evidence>
<dbReference type="Gene3D" id="3.40.50.620">
    <property type="entry name" value="HUPs"/>
    <property type="match status" value="1"/>
</dbReference>
<accession>A0AA88KRK9</accession>
<feature type="compositionally biased region" description="Polar residues" evidence="12">
    <location>
        <begin position="1"/>
        <end position="20"/>
    </location>
</feature>
<evidence type="ECO:0000256" key="3">
    <source>
        <dbReference type="ARBA" id="ARBA00022598"/>
    </source>
</evidence>
<dbReference type="SUPFAM" id="SSF52374">
    <property type="entry name" value="Nucleotidylyl transferase"/>
    <property type="match status" value="1"/>
</dbReference>
<evidence type="ECO:0000313" key="15">
    <source>
        <dbReference type="Proteomes" id="UP000816034"/>
    </source>
</evidence>
<dbReference type="SUPFAM" id="SSF47323">
    <property type="entry name" value="Anticodon-binding domain of a subclass of class I aminoacyl-tRNA synthetases"/>
    <property type="match status" value="1"/>
</dbReference>
<keyword evidence="7" id="KW-0067">ATP-binding</keyword>
<evidence type="ECO:0000256" key="8">
    <source>
        <dbReference type="ARBA" id="ARBA00022917"/>
    </source>
</evidence>
<gene>
    <name evidence="14" type="ORF">C9374_006868</name>
</gene>
<evidence type="ECO:0000256" key="9">
    <source>
        <dbReference type="ARBA" id="ARBA00023146"/>
    </source>
</evidence>
<evidence type="ECO:0000256" key="2">
    <source>
        <dbReference type="ARBA" id="ARBA00012832"/>
    </source>
</evidence>
<dbReference type="Proteomes" id="UP000816034">
    <property type="component" value="Unassembled WGS sequence"/>
</dbReference>
<dbReference type="GeneID" id="68099322"/>
<dbReference type="PRINTS" id="PR00983">
    <property type="entry name" value="TRNASYNTHCYS"/>
</dbReference>
<dbReference type="PANTHER" id="PTHR10890:SF3">
    <property type="entry name" value="CYSTEINE--TRNA LIGASE, CYTOPLASMIC"/>
    <property type="match status" value="1"/>
</dbReference>
<dbReference type="InterPro" id="IPR024909">
    <property type="entry name" value="Cys-tRNA/MSH_ligase"/>
</dbReference>
<keyword evidence="6" id="KW-0862">Zinc</keyword>
<keyword evidence="3" id="KW-0436">Ligase</keyword>
<dbReference type="InterPro" id="IPR014729">
    <property type="entry name" value="Rossmann-like_a/b/a_fold"/>
</dbReference>
<feature type="coiled-coil region" evidence="11">
    <location>
        <begin position="136"/>
        <end position="163"/>
    </location>
</feature>
<dbReference type="AlphaFoldDB" id="A0AA88KRK9"/>
<protein>
    <recommendedName>
        <fullName evidence="2">cysteine--tRNA ligase</fullName>
        <ecNumber evidence="2">6.1.1.16</ecNumber>
    </recommendedName>
    <alternativeName>
        <fullName evidence="10">Cysteinyl-tRNA synthetase</fullName>
    </alternativeName>
</protein>
<comment type="cofactor">
    <cofactor evidence="1">
        <name>Zn(2+)</name>
        <dbReference type="ChEBI" id="CHEBI:29105"/>
    </cofactor>
</comment>
<dbReference type="GO" id="GO:0005737">
    <property type="term" value="C:cytoplasm"/>
    <property type="evidence" value="ECO:0007669"/>
    <property type="project" value="TreeGrafter"/>
</dbReference>
<evidence type="ECO:0000256" key="11">
    <source>
        <dbReference type="SAM" id="Coils"/>
    </source>
</evidence>
<comment type="caution">
    <text evidence="14">The sequence shown here is derived from an EMBL/GenBank/DDBJ whole genome shotgun (WGS) entry which is preliminary data.</text>
</comment>
<feature type="coiled-coil region" evidence="11">
    <location>
        <begin position="734"/>
        <end position="768"/>
    </location>
</feature>
<keyword evidence="5" id="KW-0547">Nucleotide-binding</keyword>
<evidence type="ECO:0000256" key="10">
    <source>
        <dbReference type="ARBA" id="ARBA00031499"/>
    </source>
</evidence>
<evidence type="ECO:0000256" key="7">
    <source>
        <dbReference type="ARBA" id="ARBA00022840"/>
    </source>
</evidence>
<sequence length="774" mass="88927">MLTSSNSSSPQVPKTASVQQPEWFPPTGRDTGIEVFNSLTLKKEKLVLQDDSNTLTWYTCGPTVYDWSHMGHARTYVGFDIVRRILEDYFNFNIIYIENITDIDDKIIKKSNRVCLEENVTKFLEKISNLPKSESLSKLETYIKNLKQKLEADQLEKEKSKQLSLAQLTQERDVLIQAVKEAGLDPNEVSAPDFLSVPRYYEKLFWEDMQQLQVKPPTVLVRVTEHIPEVKKFIQQIIDNGFAYTSEGSVYFDVEAFQNSQKHVYAKLEPWSANCEDRLLDGEGETQTSKKITKKSKKDFALWKLSQPGEPEYESDWGKGRPGWHIECSAMACYALQKAAELAGRNTSENPPVLDVHCGGIDLKFPHHDNELAQSEAYLGNRQWVNYFLHTGHLSINGMSMSKSKKNFITIREALKFYTARQIRTMFLFRTFDSEMEYSVDSMEYAKNVEKQFQEFFGNLKVIFRDYNNKGGKIIEKWSNEEFDLNNFLGEKKLSIDKALRNSFDTKTSMIELQQLVKKTNTYLEVKNVDKYNEFIKKGGDQYALDAPQYPSVMLLKQVAYYVTKILNVFGLVDSVDSFGFPVSGSDDYESNVTPIINALSEFRAEIRNIARDKEDKKEQRILKVCDVLRDDVLPTLGIKLEDKKDTITWKLVDKEELRREREEKLEKEKQAKKDAVSKAQAALATAEEEYQKSLIAPQDLFKTGENASKYSEYDEKGIPTKDAAGQEITKSAKKNLEKLFSKQEKLYQSQEAKKKAVEEKKAALEKATALLSE</sequence>
<evidence type="ECO:0000256" key="5">
    <source>
        <dbReference type="ARBA" id="ARBA00022741"/>
    </source>
</evidence>
<evidence type="ECO:0000256" key="12">
    <source>
        <dbReference type="SAM" id="MobiDB-lite"/>
    </source>
</evidence>
<evidence type="ECO:0000259" key="13">
    <source>
        <dbReference type="Pfam" id="PF01406"/>
    </source>
</evidence>
<keyword evidence="11" id="KW-0175">Coiled coil</keyword>
<dbReference type="HAMAP" id="MF_00041">
    <property type="entry name" value="Cys_tRNA_synth"/>
    <property type="match status" value="1"/>
</dbReference>
<proteinExistence type="inferred from homology"/>
<dbReference type="GO" id="GO:0006423">
    <property type="term" value="P:cysteinyl-tRNA aminoacylation"/>
    <property type="evidence" value="ECO:0007669"/>
    <property type="project" value="InterPro"/>
</dbReference>
<dbReference type="InterPro" id="IPR009080">
    <property type="entry name" value="tRNAsynth_Ia_anticodon-bd"/>
</dbReference>
<dbReference type="Pfam" id="PF01406">
    <property type="entry name" value="tRNA-synt_1e"/>
    <property type="match status" value="1"/>
</dbReference>
<feature type="domain" description="tRNA synthetases class I catalytic" evidence="13">
    <location>
        <begin position="52"/>
        <end position="447"/>
    </location>
</feature>
<dbReference type="EC" id="6.1.1.16" evidence="2"/>
<keyword evidence="8" id="KW-0648">Protein biosynthesis</keyword>
<dbReference type="InterPro" id="IPR015803">
    <property type="entry name" value="Cys-tRNA-ligase"/>
</dbReference>
<keyword evidence="9" id="KW-0030">Aminoacyl-tRNA synthetase</keyword>
<feature type="coiled-coil region" evidence="11">
    <location>
        <begin position="652"/>
        <end position="690"/>
    </location>
</feature>
<organism evidence="14 15">
    <name type="scientific">Naegleria lovaniensis</name>
    <name type="common">Amoeba</name>
    <dbReference type="NCBI Taxonomy" id="51637"/>
    <lineage>
        <taxon>Eukaryota</taxon>
        <taxon>Discoba</taxon>
        <taxon>Heterolobosea</taxon>
        <taxon>Tetramitia</taxon>
        <taxon>Eutetramitia</taxon>
        <taxon>Vahlkampfiidae</taxon>
        <taxon>Naegleria</taxon>
    </lineage>
</organism>
<dbReference type="GO" id="GO:0004817">
    <property type="term" value="F:cysteine-tRNA ligase activity"/>
    <property type="evidence" value="ECO:0007669"/>
    <property type="project" value="UniProtKB-EC"/>
</dbReference>
<dbReference type="NCBIfam" id="TIGR00435">
    <property type="entry name" value="cysS"/>
    <property type="match status" value="1"/>
</dbReference>
<feature type="region of interest" description="Disordered" evidence="12">
    <location>
        <begin position="1"/>
        <end position="26"/>
    </location>
</feature>
<dbReference type="InterPro" id="IPR032678">
    <property type="entry name" value="tRNA-synt_1_cat_dom"/>
</dbReference>
<dbReference type="CDD" id="cd00672">
    <property type="entry name" value="CysRS_core"/>
    <property type="match status" value="1"/>
</dbReference>